<name>A0A6C0H9J2_9ZZZZ</name>
<dbReference type="EMBL" id="MN739901">
    <property type="protein sequence ID" value="QHT76785.1"/>
    <property type="molecule type" value="Genomic_DNA"/>
</dbReference>
<dbReference type="AlphaFoldDB" id="A0A6C0H9J2"/>
<proteinExistence type="predicted"/>
<reference evidence="1" key="1">
    <citation type="journal article" date="2020" name="Nature">
        <title>Giant virus diversity and host interactions through global metagenomics.</title>
        <authorList>
            <person name="Schulz F."/>
            <person name="Roux S."/>
            <person name="Paez-Espino D."/>
            <person name="Jungbluth S."/>
            <person name="Walsh D.A."/>
            <person name="Denef V.J."/>
            <person name="McMahon K.D."/>
            <person name="Konstantinidis K.T."/>
            <person name="Eloe-Fadrosh E.A."/>
            <person name="Kyrpides N.C."/>
            <person name="Woyke T."/>
        </authorList>
    </citation>
    <scope>NUCLEOTIDE SEQUENCE</scope>
    <source>
        <strain evidence="1">GVMAG-M-3300023179-82</strain>
    </source>
</reference>
<organism evidence="1">
    <name type="scientific">viral metagenome</name>
    <dbReference type="NCBI Taxonomy" id="1070528"/>
    <lineage>
        <taxon>unclassified sequences</taxon>
        <taxon>metagenomes</taxon>
        <taxon>organismal metagenomes</taxon>
    </lineage>
</organism>
<accession>A0A6C0H9J2</accession>
<protein>
    <submittedName>
        <fullName evidence="1">Uncharacterized protein</fullName>
    </submittedName>
</protein>
<evidence type="ECO:0000313" key="1">
    <source>
        <dbReference type="EMBL" id="QHT76785.1"/>
    </source>
</evidence>
<sequence>MKCLKIFINKYINKYFKTILVESKQIIRFGSSIIYVYII</sequence>